<gene>
    <name evidence="2" type="ORF">OBE_01134</name>
</gene>
<dbReference type="AlphaFoldDB" id="K1TS21"/>
<protein>
    <recommendedName>
        <fullName evidence="3">DivIVA domain-containing protein</fullName>
    </recommendedName>
</protein>
<dbReference type="EMBL" id="AJWZ01000748">
    <property type="protein sequence ID" value="EKC75882.1"/>
    <property type="molecule type" value="Genomic_DNA"/>
</dbReference>
<evidence type="ECO:0000313" key="2">
    <source>
        <dbReference type="EMBL" id="EKC75882.1"/>
    </source>
</evidence>
<name>K1TS21_9ZZZZ</name>
<proteinExistence type="predicted"/>
<feature type="non-terminal residue" evidence="2">
    <location>
        <position position="73"/>
    </location>
</feature>
<organism evidence="2">
    <name type="scientific">human gut metagenome</name>
    <dbReference type="NCBI Taxonomy" id="408170"/>
    <lineage>
        <taxon>unclassified sequences</taxon>
        <taxon>metagenomes</taxon>
        <taxon>organismal metagenomes</taxon>
    </lineage>
</organism>
<comment type="caution">
    <text evidence="2">The sequence shown here is derived from an EMBL/GenBank/DDBJ whole genome shotgun (WGS) entry which is preliminary data.</text>
</comment>
<keyword evidence="1" id="KW-0175">Coiled coil</keyword>
<accession>K1TS21</accession>
<evidence type="ECO:0008006" key="3">
    <source>
        <dbReference type="Google" id="ProtNLM"/>
    </source>
</evidence>
<feature type="coiled-coil region" evidence="1">
    <location>
        <begin position="29"/>
        <end position="70"/>
    </location>
</feature>
<reference evidence="2" key="1">
    <citation type="journal article" date="2013" name="Environ. Microbiol.">
        <title>Microbiota from the distal guts of lean and obese adolescents exhibit partial functional redundancy besides clear differences in community structure.</title>
        <authorList>
            <person name="Ferrer M."/>
            <person name="Ruiz A."/>
            <person name="Lanza F."/>
            <person name="Haange S.B."/>
            <person name="Oberbach A."/>
            <person name="Till H."/>
            <person name="Bargiela R."/>
            <person name="Campoy C."/>
            <person name="Segura M.T."/>
            <person name="Richter M."/>
            <person name="von Bergen M."/>
            <person name="Seifert J."/>
            <person name="Suarez A."/>
        </authorList>
    </citation>
    <scope>NUCLEOTIDE SEQUENCE</scope>
</reference>
<evidence type="ECO:0000256" key="1">
    <source>
        <dbReference type="SAM" id="Coils"/>
    </source>
</evidence>
<sequence>MPKIDVTRFMEQSGMRKARFGGYEPDDVRAALQALCTEYEQRLGRAEAQARKAEQENAALQQHCQTLTAQNQP</sequence>